<evidence type="ECO:0000313" key="2">
    <source>
        <dbReference type="Proteomes" id="UP001297422"/>
    </source>
</evidence>
<dbReference type="GO" id="GO:0005975">
    <property type="term" value="P:carbohydrate metabolic process"/>
    <property type="evidence" value="ECO:0007669"/>
    <property type="project" value="InterPro"/>
</dbReference>
<accession>A0AAJ1B3Y1</accession>
<organism evidence="1 2">
    <name type="scientific">Mediterraneibacter gnavus</name>
    <name type="common">Ruminococcus gnavus</name>
    <dbReference type="NCBI Taxonomy" id="33038"/>
    <lineage>
        <taxon>Bacteria</taxon>
        <taxon>Bacillati</taxon>
        <taxon>Bacillota</taxon>
        <taxon>Clostridia</taxon>
        <taxon>Lachnospirales</taxon>
        <taxon>Lachnospiraceae</taxon>
        <taxon>Mediterraneibacter</taxon>
    </lineage>
</organism>
<keyword evidence="1" id="KW-0378">Hydrolase</keyword>
<dbReference type="InterPro" id="IPR012341">
    <property type="entry name" value="6hp_glycosidase-like_sf"/>
</dbReference>
<comment type="caution">
    <text evidence="1">The sequence shown here is derived from an EMBL/GenBank/DDBJ whole genome shotgun (WGS) entry which is preliminary data.</text>
</comment>
<dbReference type="PANTHER" id="PTHR31047">
    <property type="entry name" value="MEIOTICALLY UP-REGULATED GENE 157 PROTEIN"/>
    <property type="match status" value="1"/>
</dbReference>
<protein>
    <submittedName>
        <fullName evidence="1">Glycoside hydrolase family 125 protein</fullName>
    </submittedName>
</protein>
<gene>
    <name evidence="1" type="ORF">LIQ10_21680</name>
</gene>
<dbReference type="RefSeq" id="WP_226973712.1">
    <property type="nucleotide sequence ID" value="NZ_JAJBNC010000621.1"/>
</dbReference>
<proteinExistence type="predicted"/>
<name>A0AAJ1B3Y1_MEDGN</name>
<feature type="non-terminal residue" evidence="1">
    <location>
        <position position="1"/>
    </location>
</feature>
<sequence>VPSLLSIPYLGFADANDEIYKNTRAFILSKENPYYFEGNRAKGIGSPHTWSEYTGPTALPLHGLTTYVHR</sequence>
<dbReference type="Gene3D" id="1.50.10.10">
    <property type="match status" value="1"/>
</dbReference>
<dbReference type="SUPFAM" id="SSF48208">
    <property type="entry name" value="Six-hairpin glycosidases"/>
    <property type="match status" value="1"/>
</dbReference>
<reference evidence="1" key="1">
    <citation type="submission" date="2021-10" db="EMBL/GenBank/DDBJ databases">
        <title>Collection of gut derived symbiotic bacterial strains cultured from healthy donors.</title>
        <authorList>
            <person name="Lin H."/>
            <person name="Littmann E."/>
            <person name="Claire K."/>
            <person name="Pamer E."/>
        </authorList>
    </citation>
    <scope>NUCLEOTIDE SEQUENCE</scope>
    <source>
        <strain evidence="1">MSK.23.4</strain>
    </source>
</reference>
<dbReference type="PANTHER" id="PTHR31047:SF0">
    <property type="entry name" value="MEIOTICALLY UP-REGULATED GENE 157 PROTEIN"/>
    <property type="match status" value="1"/>
</dbReference>
<dbReference type="InterPro" id="IPR008928">
    <property type="entry name" value="6-hairpin_glycosidase_sf"/>
</dbReference>
<feature type="non-terminal residue" evidence="1">
    <location>
        <position position="70"/>
    </location>
</feature>
<dbReference type="GO" id="GO:0016787">
    <property type="term" value="F:hydrolase activity"/>
    <property type="evidence" value="ECO:0007669"/>
    <property type="project" value="UniProtKB-KW"/>
</dbReference>
<dbReference type="AlphaFoldDB" id="A0AAJ1B3Y1"/>
<dbReference type="Pfam" id="PF06824">
    <property type="entry name" value="Glyco_hydro_125"/>
    <property type="match status" value="1"/>
</dbReference>
<evidence type="ECO:0000313" key="1">
    <source>
        <dbReference type="EMBL" id="MCB5496292.1"/>
    </source>
</evidence>
<dbReference type="Proteomes" id="UP001297422">
    <property type="component" value="Unassembled WGS sequence"/>
</dbReference>
<dbReference type="InterPro" id="IPR008313">
    <property type="entry name" value="GH125"/>
</dbReference>
<dbReference type="EMBL" id="JAJBNC010000621">
    <property type="protein sequence ID" value="MCB5496292.1"/>
    <property type="molecule type" value="Genomic_DNA"/>
</dbReference>